<keyword evidence="3" id="KW-1185">Reference proteome</keyword>
<name>A0AAV4B447_9GAST</name>
<evidence type="ECO:0000313" key="2">
    <source>
        <dbReference type="EMBL" id="GFO15231.1"/>
    </source>
</evidence>
<reference evidence="2 3" key="1">
    <citation type="journal article" date="2021" name="Elife">
        <title>Chloroplast acquisition without the gene transfer in kleptoplastic sea slugs, Plakobranchus ocellatus.</title>
        <authorList>
            <person name="Maeda T."/>
            <person name="Takahashi S."/>
            <person name="Yoshida T."/>
            <person name="Shimamura S."/>
            <person name="Takaki Y."/>
            <person name="Nagai Y."/>
            <person name="Toyoda A."/>
            <person name="Suzuki Y."/>
            <person name="Arimoto A."/>
            <person name="Ishii H."/>
            <person name="Satoh N."/>
            <person name="Nishiyama T."/>
            <person name="Hasebe M."/>
            <person name="Maruyama T."/>
            <person name="Minagawa J."/>
            <person name="Obokata J."/>
            <person name="Shigenobu S."/>
        </authorList>
    </citation>
    <scope>NUCLEOTIDE SEQUENCE [LARGE SCALE GENOMIC DNA]</scope>
</reference>
<comment type="caution">
    <text evidence="2">The sequence shown here is derived from an EMBL/GenBank/DDBJ whole genome shotgun (WGS) entry which is preliminary data.</text>
</comment>
<dbReference type="AlphaFoldDB" id="A0AAV4B447"/>
<accession>A0AAV4B447</accession>
<evidence type="ECO:0000256" key="1">
    <source>
        <dbReference type="SAM" id="MobiDB-lite"/>
    </source>
</evidence>
<feature type="region of interest" description="Disordered" evidence="1">
    <location>
        <begin position="24"/>
        <end position="87"/>
    </location>
</feature>
<proteinExistence type="predicted"/>
<feature type="compositionally biased region" description="Pro residues" evidence="1">
    <location>
        <begin position="50"/>
        <end position="63"/>
    </location>
</feature>
<sequence length="111" mass="11909">MFIYMYQHQDPLFREDLHQRLIVEEYPKSGAKNPFPLGGNPQSPSGANPQKPPSGKPQKPPSGNPQGPQTTKKPNRPRIGGGSRPEGSLLATILCSMAMAAATQFISALGV</sequence>
<dbReference type="EMBL" id="BLXT01004605">
    <property type="protein sequence ID" value="GFO15231.1"/>
    <property type="molecule type" value="Genomic_DNA"/>
</dbReference>
<gene>
    <name evidence="2" type="ORF">PoB_004173600</name>
</gene>
<dbReference type="Proteomes" id="UP000735302">
    <property type="component" value="Unassembled WGS sequence"/>
</dbReference>
<organism evidence="2 3">
    <name type="scientific">Plakobranchus ocellatus</name>
    <dbReference type="NCBI Taxonomy" id="259542"/>
    <lineage>
        <taxon>Eukaryota</taxon>
        <taxon>Metazoa</taxon>
        <taxon>Spiralia</taxon>
        <taxon>Lophotrochozoa</taxon>
        <taxon>Mollusca</taxon>
        <taxon>Gastropoda</taxon>
        <taxon>Heterobranchia</taxon>
        <taxon>Euthyneura</taxon>
        <taxon>Panpulmonata</taxon>
        <taxon>Sacoglossa</taxon>
        <taxon>Placobranchoidea</taxon>
        <taxon>Plakobranchidae</taxon>
        <taxon>Plakobranchus</taxon>
    </lineage>
</organism>
<evidence type="ECO:0000313" key="3">
    <source>
        <dbReference type="Proteomes" id="UP000735302"/>
    </source>
</evidence>
<protein>
    <submittedName>
        <fullName evidence="2">Uncharacterized protein</fullName>
    </submittedName>
</protein>